<dbReference type="Proteomes" id="UP000265520">
    <property type="component" value="Unassembled WGS sequence"/>
</dbReference>
<dbReference type="EMBL" id="LXQA010444100">
    <property type="protein sequence ID" value="MCI52219.1"/>
    <property type="molecule type" value="Genomic_DNA"/>
</dbReference>
<accession>A0A392SU85</accession>
<protein>
    <submittedName>
        <fullName evidence="2">Uncharacterized protein</fullName>
    </submittedName>
</protein>
<proteinExistence type="predicted"/>
<evidence type="ECO:0000313" key="2">
    <source>
        <dbReference type="EMBL" id="MCI52219.1"/>
    </source>
</evidence>
<evidence type="ECO:0000313" key="3">
    <source>
        <dbReference type="Proteomes" id="UP000265520"/>
    </source>
</evidence>
<organism evidence="2 3">
    <name type="scientific">Trifolium medium</name>
    <dbReference type="NCBI Taxonomy" id="97028"/>
    <lineage>
        <taxon>Eukaryota</taxon>
        <taxon>Viridiplantae</taxon>
        <taxon>Streptophyta</taxon>
        <taxon>Embryophyta</taxon>
        <taxon>Tracheophyta</taxon>
        <taxon>Spermatophyta</taxon>
        <taxon>Magnoliopsida</taxon>
        <taxon>eudicotyledons</taxon>
        <taxon>Gunneridae</taxon>
        <taxon>Pentapetalae</taxon>
        <taxon>rosids</taxon>
        <taxon>fabids</taxon>
        <taxon>Fabales</taxon>
        <taxon>Fabaceae</taxon>
        <taxon>Papilionoideae</taxon>
        <taxon>50 kb inversion clade</taxon>
        <taxon>NPAAA clade</taxon>
        <taxon>Hologalegina</taxon>
        <taxon>IRL clade</taxon>
        <taxon>Trifolieae</taxon>
        <taxon>Trifolium</taxon>
    </lineage>
</organism>
<feature type="non-terminal residue" evidence="2">
    <location>
        <position position="41"/>
    </location>
</feature>
<dbReference type="AlphaFoldDB" id="A0A392SU85"/>
<comment type="caution">
    <text evidence="2">The sequence shown here is derived from an EMBL/GenBank/DDBJ whole genome shotgun (WGS) entry which is preliminary data.</text>
</comment>
<feature type="compositionally biased region" description="Basic and acidic residues" evidence="1">
    <location>
        <begin position="1"/>
        <end position="16"/>
    </location>
</feature>
<evidence type="ECO:0000256" key="1">
    <source>
        <dbReference type="SAM" id="MobiDB-lite"/>
    </source>
</evidence>
<feature type="region of interest" description="Disordered" evidence="1">
    <location>
        <begin position="1"/>
        <end position="41"/>
    </location>
</feature>
<sequence>MIHDGDRGDGVHRDSGVNDVNDCGQLNGQSVNRQNSPSLKK</sequence>
<feature type="compositionally biased region" description="Polar residues" evidence="1">
    <location>
        <begin position="24"/>
        <end position="41"/>
    </location>
</feature>
<keyword evidence="3" id="KW-1185">Reference proteome</keyword>
<reference evidence="2 3" key="1">
    <citation type="journal article" date="2018" name="Front. Plant Sci.">
        <title>Red Clover (Trifolium pratense) and Zigzag Clover (T. medium) - A Picture of Genomic Similarities and Differences.</title>
        <authorList>
            <person name="Dluhosova J."/>
            <person name="Istvanek J."/>
            <person name="Nedelnik J."/>
            <person name="Repkova J."/>
        </authorList>
    </citation>
    <scope>NUCLEOTIDE SEQUENCE [LARGE SCALE GENOMIC DNA]</scope>
    <source>
        <strain evidence="3">cv. 10/8</strain>
        <tissue evidence="2">Leaf</tissue>
    </source>
</reference>
<name>A0A392SU85_9FABA</name>